<accession>A0A0F9J7E1</accession>
<name>A0A0F9J7E1_9ZZZZ</name>
<dbReference type="AlphaFoldDB" id="A0A0F9J7E1"/>
<evidence type="ECO:0000313" key="1">
    <source>
        <dbReference type="EMBL" id="KKM34275.1"/>
    </source>
</evidence>
<dbReference type="EMBL" id="LAZR01012138">
    <property type="protein sequence ID" value="KKM34275.1"/>
    <property type="molecule type" value="Genomic_DNA"/>
</dbReference>
<proteinExistence type="predicted"/>
<sequence length="94" mass="10815">MQSRKASIAIFHKSVEYEDNVSCPYTPTEVFEAARRVIETKGCEVVKVRNGMYVVQYSETGPFRDKKDAKEWLPVFVMRLNSWRSGGIKIKEAP</sequence>
<protein>
    <submittedName>
        <fullName evidence="1">Uncharacterized protein</fullName>
    </submittedName>
</protein>
<comment type="caution">
    <text evidence="1">The sequence shown here is derived from an EMBL/GenBank/DDBJ whole genome shotgun (WGS) entry which is preliminary data.</text>
</comment>
<reference evidence="1" key="1">
    <citation type="journal article" date="2015" name="Nature">
        <title>Complex archaea that bridge the gap between prokaryotes and eukaryotes.</title>
        <authorList>
            <person name="Spang A."/>
            <person name="Saw J.H."/>
            <person name="Jorgensen S.L."/>
            <person name="Zaremba-Niedzwiedzka K."/>
            <person name="Martijn J."/>
            <person name="Lind A.E."/>
            <person name="van Eijk R."/>
            <person name="Schleper C."/>
            <person name="Guy L."/>
            <person name="Ettema T.J."/>
        </authorList>
    </citation>
    <scope>NUCLEOTIDE SEQUENCE</scope>
</reference>
<gene>
    <name evidence="1" type="ORF">LCGC14_1565330</name>
</gene>
<organism evidence="1">
    <name type="scientific">marine sediment metagenome</name>
    <dbReference type="NCBI Taxonomy" id="412755"/>
    <lineage>
        <taxon>unclassified sequences</taxon>
        <taxon>metagenomes</taxon>
        <taxon>ecological metagenomes</taxon>
    </lineage>
</organism>